<dbReference type="Proteomes" id="UP001190700">
    <property type="component" value="Unassembled WGS sequence"/>
</dbReference>
<sequence length="210" mass="23316">MGTGNDRPAFLIYMYGHLRSFSLLSNKLKEIWDAFSEGKPYVVFLHTWDEIDHSAKAWHKIPGVKLNITVDIHAMLADAGEDSILSKVVAHKVDPHPGLQAYNQKYGIGDLDSVCRAQSSCVEDAAQQLDELAIVHHLAKEYLESSGIIERYSEEELAALPIIRTRPDITIRCKMTDSNELSYSHIGPPSDGISGIIRGIHDHGSMVHMG</sequence>
<evidence type="ECO:0000313" key="1">
    <source>
        <dbReference type="EMBL" id="KAK3271878.1"/>
    </source>
</evidence>
<accession>A0AAE0L4L2</accession>
<dbReference type="AlphaFoldDB" id="A0AAE0L4L2"/>
<dbReference type="EMBL" id="LGRX02009300">
    <property type="protein sequence ID" value="KAK3271878.1"/>
    <property type="molecule type" value="Genomic_DNA"/>
</dbReference>
<gene>
    <name evidence="1" type="ORF">CYMTET_19798</name>
</gene>
<proteinExistence type="predicted"/>
<comment type="caution">
    <text evidence="1">The sequence shown here is derived from an EMBL/GenBank/DDBJ whole genome shotgun (WGS) entry which is preliminary data.</text>
</comment>
<organism evidence="1 2">
    <name type="scientific">Cymbomonas tetramitiformis</name>
    <dbReference type="NCBI Taxonomy" id="36881"/>
    <lineage>
        <taxon>Eukaryota</taxon>
        <taxon>Viridiplantae</taxon>
        <taxon>Chlorophyta</taxon>
        <taxon>Pyramimonadophyceae</taxon>
        <taxon>Pyramimonadales</taxon>
        <taxon>Pyramimonadaceae</taxon>
        <taxon>Cymbomonas</taxon>
    </lineage>
</organism>
<protein>
    <submittedName>
        <fullName evidence="1">Uncharacterized protein</fullName>
    </submittedName>
</protein>
<keyword evidence="2" id="KW-1185">Reference proteome</keyword>
<evidence type="ECO:0000313" key="2">
    <source>
        <dbReference type="Proteomes" id="UP001190700"/>
    </source>
</evidence>
<reference evidence="1 2" key="1">
    <citation type="journal article" date="2015" name="Genome Biol. Evol.">
        <title>Comparative Genomics of a Bacterivorous Green Alga Reveals Evolutionary Causalities and Consequences of Phago-Mixotrophic Mode of Nutrition.</title>
        <authorList>
            <person name="Burns J.A."/>
            <person name="Paasch A."/>
            <person name="Narechania A."/>
            <person name="Kim E."/>
        </authorList>
    </citation>
    <scope>NUCLEOTIDE SEQUENCE [LARGE SCALE GENOMIC DNA]</scope>
    <source>
        <strain evidence="1 2">PLY_AMNH</strain>
    </source>
</reference>
<name>A0AAE0L4L2_9CHLO</name>